<dbReference type="Proteomes" id="UP000077202">
    <property type="component" value="Unassembled WGS sequence"/>
</dbReference>
<keyword evidence="2" id="KW-0472">Membrane</keyword>
<feature type="compositionally biased region" description="Acidic residues" evidence="1">
    <location>
        <begin position="120"/>
        <end position="133"/>
    </location>
</feature>
<feature type="compositionally biased region" description="Gly residues" evidence="1">
    <location>
        <begin position="73"/>
        <end position="101"/>
    </location>
</feature>
<organism evidence="3 4">
    <name type="scientific">Marchantia polymorpha subsp. ruderalis</name>
    <dbReference type="NCBI Taxonomy" id="1480154"/>
    <lineage>
        <taxon>Eukaryota</taxon>
        <taxon>Viridiplantae</taxon>
        <taxon>Streptophyta</taxon>
        <taxon>Embryophyta</taxon>
        <taxon>Marchantiophyta</taxon>
        <taxon>Marchantiopsida</taxon>
        <taxon>Marchantiidae</taxon>
        <taxon>Marchantiales</taxon>
        <taxon>Marchantiaceae</taxon>
        <taxon>Marchantia</taxon>
    </lineage>
</organism>
<dbReference type="AlphaFoldDB" id="A0A176WPP4"/>
<evidence type="ECO:0000313" key="4">
    <source>
        <dbReference type="Proteomes" id="UP000077202"/>
    </source>
</evidence>
<feature type="region of interest" description="Disordered" evidence="1">
    <location>
        <begin position="73"/>
        <end position="133"/>
    </location>
</feature>
<gene>
    <name evidence="3" type="ORF">AXG93_763s1100</name>
</gene>
<evidence type="ECO:0000256" key="1">
    <source>
        <dbReference type="SAM" id="MobiDB-lite"/>
    </source>
</evidence>
<keyword evidence="4" id="KW-1185">Reference proteome</keyword>
<proteinExistence type="predicted"/>
<evidence type="ECO:0000256" key="2">
    <source>
        <dbReference type="SAM" id="Phobius"/>
    </source>
</evidence>
<keyword evidence="2" id="KW-1133">Transmembrane helix</keyword>
<feature type="compositionally biased region" description="Low complexity" evidence="1">
    <location>
        <begin position="102"/>
        <end position="119"/>
    </location>
</feature>
<accession>A0A176WPP4</accession>
<comment type="caution">
    <text evidence="3">The sequence shown here is derived from an EMBL/GenBank/DDBJ whole genome shotgun (WGS) entry which is preliminary data.</text>
</comment>
<reference evidence="3" key="1">
    <citation type="submission" date="2016-03" db="EMBL/GenBank/DDBJ databases">
        <title>Mechanisms controlling the formation of the plant cell surface in tip-growing cells are functionally conserved among land plants.</title>
        <authorList>
            <person name="Honkanen S."/>
            <person name="Jones V.A."/>
            <person name="Morieri G."/>
            <person name="Champion C."/>
            <person name="Hetherington A.J."/>
            <person name="Kelly S."/>
            <person name="Saint-Marcoux D."/>
            <person name="Proust H."/>
            <person name="Prescott H."/>
            <person name="Dolan L."/>
        </authorList>
    </citation>
    <scope>NUCLEOTIDE SEQUENCE [LARGE SCALE GENOMIC DNA]</scope>
    <source>
        <tissue evidence="3">Whole gametophyte</tissue>
    </source>
</reference>
<keyword evidence="2" id="KW-0812">Transmembrane</keyword>
<protein>
    <submittedName>
        <fullName evidence="3">Uncharacterized protein</fullName>
    </submittedName>
</protein>
<name>A0A176WPP4_MARPO</name>
<sequence length="216" mass="22466">MGHWRPSWPIEVIDLGAAGGTILSTWMGQRIRPRPAFEDESYFSGKMAALTKTILILSVVVLVSSIVVVAQTSGGGGGSTGGTGGSGGGTSTGGSSTGGSSSGSDDSSGKSDPGSGSDSGSDDDKDDDGDCESWDFSNVDMGTMWSSCHKSLEDWSISKECCDQLVNVEKDVHKCFCSLVESWWGDWDNWSWSTINTGCSGLQTSCEDKDGSGGKN</sequence>
<feature type="transmembrane region" description="Helical" evidence="2">
    <location>
        <begin position="49"/>
        <end position="70"/>
    </location>
</feature>
<dbReference type="EMBL" id="LVLJ01000267">
    <property type="protein sequence ID" value="OAE35077.1"/>
    <property type="molecule type" value="Genomic_DNA"/>
</dbReference>
<evidence type="ECO:0000313" key="3">
    <source>
        <dbReference type="EMBL" id="OAE35077.1"/>
    </source>
</evidence>